<dbReference type="InterPro" id="IPR001547">
    <property type="entry name" value="Glyco_hydro_5"/>
</dbReference>
<evidence type="ECO:0000313" key="9">
    <source>
        <dbReference type="Proteomes" id="UP001500459"/>
    </source>
</evidence>
<dbReference type="PANTHER" id="PTHR31451:SF66">
    <property type="entry name" value="GLYCOSIDE HYDROLASE FAMILY 5 DOMAIN-CONTAINING PROTEIN"/>
    <property type="match status" value="1"/>
</dbReference>
<feature type="domain" description="Glycoside hydrolase family 5" evidence="7">
    <location>
        <begin position="257"/>
        <end position="479"/>
    </location>
</feature>
<dbReference type="PANTHER" id="PTHR31451">
    <property type="match status" value="1"/>
</dbReference>
<accession>A0ABP6UKY6</accession>
<dbReference type="InterPro" id="IPR018087">
    <property type="entry name" value="Glyco_hydro_5_CS"/>
</dbReference>
<organism evidence="8 9">
    <name type="scientific">Aquimarina addita</name>
    <dbReference type="NCBI Taxonomy" id="870485"/>
    <lineage>
        <taxon>Bacteria</taxon>
        <taxon>Pseudomonadati</taxon>
        <taxon>Bacteroidota</taxon>
        <taxon>Flavobacteriia</taxon>
        <taxon>Flavobacteriales</taxon>
        <taxon>Flavobacteriaceae</taxon>
        <taxon>Aquimarina</taxon>
    </lineage>
</organism>
<evidence type="ECO:0000256" key="6">
    <source>
        <dbReference type="SAM" id="Phobius"/>
    </source>
</evidence>
<protein>
    <recommendedName>
        <fullName evidence="2">mannan endo-1,4-beta-mannosidase</fullName>
        <ecNumber evidence="2">3.2.1.78</ecNumber>
    </recommendedName>
</protein>
<name>A0ABP6UKY6_9FLAO</name>
<evidence type="ECO:0000256" key="2">
    <source>
        <dbReference type="ARBA" id="ARBA00012706"/>
    </source>
</evidence>
<dbReference type="SUPFAM" id="SSF51445">
    <property type="entry name" value="(Trans)glycosidases"/>
    <property type="match status" value="1"/>
</dbReference>
<dbReference type="Proteomes" id="UP001500459">
    <property type="component" value="Unassembled WGS sequence"/>
</dbReference>
<dbReference type="InterPro" id="IPR045053">
    <property type="entry name" value="MAN-like"/>
</dbReference>
<keyword evidence="3 5" id="KW-0378">Hydrolase</keyword>
<evidence type="ECO:0000313" key="8">
    <source>
        <dbReference type="EMBL" id="GAA3510227.1"/>
    </source>
</evidence>
<comment type="caution">
    <text evidence="8">The sequence shown here is derived from an EMBL/GenBank/DDBJ whole genome shotgun (WGS) entry which is preliminary data.</text>
</comment>
<keyword evidence="9" id="KW-1185">Reference proteome</keyword>
<dbReference type="PROSITE" id="PS00659">
    <property type="entry name" value="GLYCOSYL_HYDROL_F5"/>
    <property type="match status" value="1"/>
</dbReference>
<keyword evidence="4 5" id="KW-0326">Glycosidase</keyword>
<keyword evidence="6" id="KW-0472">Membrane</keyword>
<proteinExistence type="inferred from homology"/>
<comment type="similarity">
    <text evidence="5">Belongs to the glycosyl hydrolase 5 (cellulase A) family.</text>
</comment>
<dbReference type="Pfam" id="PF00150">
    <property type="entry name" value="Cellulase"/>
    <property type="match status" value="1"/>
</dbReference>
<evidence type="ECO:0000256" key="5">
    <source>
        <dbReference type="RuleBase" id="RU361153"/>
    </source>
</evidence>
<evidence type="ECO:0000259" key="7">
    <source>
        <dbReference type="Pfam" id="PF00150"/>
    </source>
</evidence>
<evidence type="ECO:0000256" key="4">
    <source>
        <dbReference type="ARBA" id="ARBA00023295"/>
    </source>
</evidence>
<feature type="transmembrane region" description="Helical" evidence="6">
    <location>
        <begin position="12"/>
        <end position="37"/>
    </location>
</feature>
<dbReference type="EMBL" id="BAABCW010000009">
    <property type="protein sequence ID" value="GAA3510227.1"/>
    <property type="molecule type" value="Genomic_DNA"/>
</dbReference>
<evidence type="ECO:0000256" key="3">
    <source>
        <dbReference type="ARBA" id="ARBA00022801"/>
    </source>
</evidence>
<dbReference type="InterPro" id="IPR017853">
    <property type="entry name" value="GH"/>
</dbReference>
<keyword evidence="6" id="KW-0812">Transmembrane</keyword>
<sequence>MTKSLKNKNLYRTLIIASFIALNIGILFGISQVLLYLNTGADRSSILHLSVQNEEVYLPKVIWQDTTNPGRPITRHTLEMIQSDYLKAWYVRNVAYMSNDPYGIDDFYTESARENIYKTIASHVSANIQVSATTLCHHLSLDFYSEDGQLAVFTDVNTKQYQRVYKDNVLELEHQIEASYKVVVLLEDGFWKVRHMVKELNPVIKDTISPYETPLITVKQNKIYIGENLFKMKGINYYPQQTPWDMFGDAFDIDIISEDFTIIKEAGLNTIRVFVQYEDFGKAKVKSEKIEKLQQVLDLAEVRGLKVIVTLFDFYGNYDVLDWTMTHRHAEQIVSYFKEHRAILAWDIKNEPNLDFENRGKITVLAWLREMIIQIKQYDPNHLVTIGWSDIESALLLEDQIDLVSFHYYQGLESFEEKYGSLITKTNKPIILQEFGLSSNQGLWNPFGASEESQAIYYENFQQILKKNDVHYLTWTLYDFENVPTEVSGSMPWQKDKQKYFGFIGINGNRKKAFKFISE</sequence>
<evidence type="ECO:0000256" key="1">
    <source>
        <dbReference type="ARBA" id="ARBA00001678"/>
    </source>
</evidence>
<dbReference type="RefSeq" id="WP_344927745.1">
    <property type="nucleotide sequence ID" value="NZ_BAABCW010000009.1"/>
</dbReference>
<dbReference type="EC" id="3.2.1.78" evidence="2"/>
<dbReference type="Gene3D" id="3.20.20.80">
    <property type="entry name" value="Glycosidases"/>
    <property type="match status" value="1"/>
</dbReference>
<comment type="catalytic activity">
    <reaction evidence="1">
        <text>Random hydrolysis of (1-&gt;4)-beta-D-mannosidic linkages in mannans, galactomannans and glucomannans.</text>
        <dbReference type="EC" id="3.2.1.78"/>
    </reaction>
</comment>
<gene>
    <name evidence="8" type="ORF">GCM10022393_24270</name>
</gene>
<keyword evidence="6" id="KW-1133">Transmembrane helix</keyword>
<reference evidence="9" key="1">
    <citation type="journal article" date="2019" name="Int. J. Syst. Evol. Microbiol.">
        <title>The Global Catalogue of Microorganisms (GCM) 10K type strain sequencing project: providing services to taxonomists for standard genome sequencing and annotation.</title>
        <authorList>
            <consortium name="The Broad Institute Genomics Platform"/>
            <consortium name="The Broad Institute Genome Sequencing Center for Infectious Disease"/>
            <person name="Wu L."/>
            <person name="Ma J."/>
        </authorList>
    </citation>
    <scope>NUCLEOTIDE SEQUENCE [LARGE SCALE GENOMIC DNA]</scope>
    <source>
        <strain evidence="9">JCM 17106</strain>
    </source>
</reference>